<gene>
    <name evidence="1" type="ORF">ACFPOU_16075</name>
</gene>
<reference evidence="2" key="1">
    <citation type="journal article" date="2019" name="Int. J. Syst. Evol. Microbiol.">
        <title>The Global Catalogue of Microorganisms (GCM) 10K type strain sequencing project: providing services to taxonomists for standard genome sequencing and annotation.</title>
        <authorList>
            <consortium name="The Broad Institute Genomics Platform"/>
            <consortium name="The Broad Institute Genome Sequencing Center for Infectious Disease"/>
            <person name="Wu L."/>
            <person name="Ma J."/>
        </authorList>
    </citation>
    <scope>NUCLEOTIDE SEQUENCE [LARGE SCALE GENOMIC DNA]</scope>
    <source>
        <strain evidence="2">CCUG 38813</strain>
    </source>
</reference>
<sequence length="139" mass="15770">MIQSLDGDSVVGPDLKAENLKDYWAEYFAYLNQGAELHELTRNELLTLVARAKQSPRPHIDSQIEINKLLTDLGATRSFHRQFSERFPGSRPPQVLSMQLYALLAADSETWRYMKSAQPAHFFAHSNYFIAAPDAGDRS</sequence>
<dbReference type="EMBL" id="JBHSMS010000049">
    <property type="protein sequence ID" value="MFC5512637.1"/>
    <property type="molecule type" value="Genomic_DNA"/>
</dbReference>
<evidence type="ECO:0000313" key="1">
    <source>
        <dbReference type="EMBL" id="MFC5512637.1"/>
    </source>
</evidence>
<dbReference type="RefSeq" id="WP_379723331.1">
    <property type="nucleotide sequence ID" value="NZ_JBHSMS010000049.1"/>
</dbReference>
<accession>A0ABW0PLM9</accession>
<name>A0ABW0PLM9_9BURK</name>
<keyword evidence="2" id="KW-1185">Reference proteome</keyword>
<protein>
    <submittedName>
        <fullName evidence="1">Uncharacterized protein</fullName>
    </submittedName>
</protein>
<organism evidence="1 2">
    <name type="scientific">Massilia jejuensis</name>
    <dbReference type="NCBI Taxonomy" id="648894"/>
    <lineage>
        <taxon>Bacteria</taxon>
        <taxon>Pseudomonadati</taxon>
        <taxon>Pseudomonadota</taxon>
        <taxon>Betaproteobacteria</taxon>
        <taxon>Burkholderiales</taxon>
        <taxon>Oxalobacteraceae</taxon>
        <taxon>Telluria group</taxon>
        <taxon>Massilia</taxon>
    </lineage>
</organism>
<dbReference type="Proteomes" id="UP001596031">
    <property type="component" value="Unassembled WGS sequence"/>
</dbReference>
<proteinExistence type="predicted"/>
<evidence type="ECO:0000313" key="2">
    <source>
        <dbReference type="Proteomes" id="UP001596031"/>
    </source>
</evidence>
<comment type="caution">
    <text evidence="1">The sequence shown here is derived from an EMBL/GenBank/DDBJ whole genome shotgun (WGS) entry which is preliminary data.</text>
</comment>